<proteinExistence type="predicted"/>
<evidence type="ECO:0000313" key="7">
    <source>
        <dbReference type="EMBL" id="MDQ0275068.1"/>
    </source>
</evidence>
<evidence type="ECO:0000256" key="4">
    <source>
        <dbReference type="ARBA" id="ARBA00023136"/>
    </source>
</evidence>
<comment type="subcellular location">
    <subcellularLocation>
        <location evidence="1">Membrane</location>
        <topology evidence="1">Multi-pass membrane protein</topology>
    </subcellularLocation>
</comment>
<feature type="transmembrane region" description="Helical" evidence="5">
    <location>
        <begin position="151"/>
        <end position="170"/>
    </location>
</feature>
<accession>A0ABU0AUW2</accession>
<evidence type="ECO:0000313" key="8">
    <source>
        <dbReference type="Proteomes" id="UP001236559"/>
    </source>
</evidence>
<evidence type="ECO:0000256" key="3">
    <source>
        <dbReference type="ARBA" id="ARBA00022989"/>
    </source>
</evidence>
<dbReference type="Gene3D" id="1.20.1530.20">
    <property type="match status" value="1"/>
</dbReference>
<evidence type="ECO:0000256" key="1">
    <source>
        <dbReference type="ARBA" id="ARBA00004141"/>
    </source>
</evidence>
<sequence>MLISLGLILLIGMGLAQVCKKLKIPNIIGMLFTGIVLGPHFLNLLDNKILLISPELRKMALIVILIKAGLSLDIKDLKKVGLSAVLLSFLPASFEILAYVIFARIFLSMTLVEGAMLGAVMAAVSPAIVVPRMVRLMEEGYGVKKSIPQMILAGASCDDIFVLVLFSSFFSMAKGQDPNLMSLFKVPLSIIIGILLGALVGYILYLFFESLYEKDEYIRNTVKVIIILAISFILCSGEDLLKDIIPFSGLLAVVSMASLIRIKSNDFVVERLGQKFGKLWIFAEILLFVLVGAEVDISYMTKIGPLGLILIFAGLIFRSLGVFISVNPGKLKNKEKLFCIFSYLPKATVQAAIGSVALGAGLKSGMAILSMAVLGIIITAPLGAFLIDLSYKKFLQKNF</sequence>
<keyword evidence="4 5" id="KW-0472">Membrane</keyword>
<feature type="transmembrane region" description="Helical" evidence="5">
    <location>
        <begin position="306"/>
        <end position="326"/>
    </location>
</feature>
<evidence type="ECO:0000256" key="2">
    <source>
        <dbReference type="ARBA" id="ARBA00022692"/>
    </source>
</evidence>
<feature type="transmembrane region" description="Helical" evidence="5">
    <location>
        <begin position="108"/>
        <end position="130"/>
    </location>
</feature>
<feature type="transmembrane region" description="Helical" evidence="5">
    <location>
        <begin position="80"/>
        <end position="102"/>
    </location>
</feature>
<keyword evidence="2 5" id="KW-0812">Transmembrane</keyword>
<gene>
    <name evidence="7" type="ORF">J2S72_001092</name>
</gene>
<dbReference type="InterPro" id="IPR051843">
    <property type="entry name" value="CPA1_transporter"/>
</dbReference>
<dbReference type="EMBL" id="JAUSTN010000005">
    <property type="protein sequence ID" value="MDQ0275068.1"/>
    <property type="molecule type" value="Genomic_DNA"/>
</dbReference>
<feature type="transmembrane region" description="Helical" evidence="5">
    <location>
        <begin position="366"/>
        <end position="387"/>
    </location>
</feature>
<name>A0ABU0AUW2_9FIRM</name>
<feature type="transmembrane region" description="Helical" evidence="5">
    <location>
        <begin position="190"/>
        <end position="208"/>
    </location>
</feature>
<protein>
    <submittedName>
        <fullName evidence="7">NhaP-type Na+/H+ or K+/H+ antiporter</fullName>
    </submittedName>
</protein>
<dbReference type="Pfam" id="PF00999">
    <property type="entry name" value="Na_H_Exchanger"/>
    <property type="match status" value="1"/>
</dbReference>
<feature type="transmembrane region" description="Helical" evidence="5">
    <location>
        <begin position="26"/>
        <end position="45"/>
    </location>
</feature>
<evidence type="ECO:0000256" key="5">
    <source>
        <dbReference type="SAM" id="Phobius"/>
    </source>
</evidence>
<reference evidence="7 8" key="1">
    <citation type="submission" date="2023-07" db="EMBL/GenBank/DDBJ databases">
        <title>Genomic Encyclopedia of Type Strains, Phase IV (KMG-IV): sequencing the most valuable type-strain genomes for metagenomic binning, comparative biology and taxonomic classification.</title>
        <authorList>
            <person name="Goeker M."/>
        </authorList>
    </citation>
    <scope>NUCLEOTIDE SEQUENCE [LARGE SCALE GENOMIC DNA]</scope>
    <source>
        <strain evidence="7 8">DSM 22616</strain>
    </source>
</reference>
<dbReference type="InterPro" id="IPR006153">
    <property type="entry name" value="Cation/H_exchanger_TM"/>
</dbReference>
<organism evidence="7 8">
    <name type="scientific">Peptoniphilus koenoeneniae</name>
    <dbReference type="NCBI Taxonomy" id="507751"/>
    <lineage>
        <taxon>Bacteria</taxon>
        <taxon>Bacillati</taxon>
        <taxon>Bacillota</taxon>
        <taxon>Tissierellia</taxon>
        <taxon>Tissierellales</taxon>
        <taxon>Peptoniphilaceae</taxon>
        <taxon>Peptoniphilus</taxon>
    </lineage>
</organism>
<keyword evidence="8" id="KW-1185">Reference proteome</keyword>
<feature type="transmembrane region" description="Helical" evidence="5">
    <location>
        <begin position="279"/>
        <end position="300"/>
    </location>
</feature>
<dbReference type="InterPro" id="IPR038770">
    <property type="entry name" value="Na+/solute_symporter_sf"/>
</dbReference>
<feature type="transmembrane region" description="Helical" evidence="5">
    <location>
        <begin position="217"/>
        <end position="234"/>
    </location>
</feature>
<dbReference type="PANTHER" id="PTHR31102">
    <property type="match status" value="1"/>
</dbReference>
<comment type="caution">
    <text evidence="7">The sequence shown here is derived from an EMBL/GenBank/DDBJ whole genome shotgun (WGS) entry which is preliminary data.</text>
</comment>
<feature type="transmembrane region" description="Helical" evidence="5">
    <location>
        <begin position="338"/>
        <end position="360"/>
    </location>
</feature>
<dbReference type="RefSeq" id="WP_307495131.1">
    <property type="nucleotide sequence ID" value="NZ_JAUSTN010000005.1"/>
</dbReference>
<keyword evidence="3 5" id="KW-1133">Transmembrane helix</keyword>
<dbReference type="Proteomes" id="UP001236559">
    <property type="component" value="Unassembled WGS sequence"/>
</dbReference>
<feature type="domain" description="Cation/H+ exchanger transmembrane" evidence="6">
    <location>
        <begin position="13"/>
        <end position="382"/>
    </location>
</feature>
<dbReference type="PANTHER" id="PTHR31102:SF1">
    <property type="entry name" value="CATION_H+ EXCHANGER DOMAIN-CONTAINING PROTEIN"/>
    <property type="match status" value="1"/>
</dbReference>
<feature type="transmembrane region" description="Helical" evidence="5">
    <location>
        <begin position="240"/>
        <end position="259"/>
    </location>
</feature>
<evidence type="ECO:0000259" key="6">
    <source>
        <dbReference type="Pfam" id="PF00999"/>
    </source>
</evidence>